<dbReference type="PROSITE" id="PS50126">
    <property type="entry name" value="S1"/>
    <property type="match status" value="11"/>
</dbReference>
<reference evidence="12 13" key="1">
    <citation type="journal article" date="2013" name="MBio">
        <title>Genome sequencing of the plant pathogen Taphrina deformans, the causal agent of peach leaf curl.</title>
        <authorList>
            <person name="Cisse O.H."/>
            <person name="Almeida J.M.G.C.F."/>
            <person name="Fonseca A."/>
            <person name="Kumar A.A."/>
            <person name="Salojaervi J."/>
            <person name="Overmyer K."/>
            <person name="Hauser P.M."/>
            <person name="Pagni M."/>
        </authorList>
    </citation>
    <scope>NUCLEOTIDE SEQUENCE [LARGE SCALE GENOMIC DNA]</scope>
    <source>
        <strain evidence="13">PYCC 5710 / ATCC 11124 / CBS 356.35 / IMI 108563 / JCM 9778 / NBRC 8474</strain>
    </source>
</reference>
<keyword evidence="4" id="KW-0597">Phosphoprotein</keyword>
<gene>
    <name evidence="12" type="ORF">TAPDE_002804</name>
</gene>
<dbReference type="FunFam" id="2.40.50.140:FF:000103">
    <property type="entry name" value="protein RRP5 homolog"/>
    <property type="match status" value="3"/>
</dbReference>
<dbReference type="SUPFAM" id="SSF48452">
    <property type="entry name" value="TPR-like"/>
    <property type="match status" value="1"/>
</dbReference>
<evidence type="ECO:0000256" key="9">
    <source>
        <dbReference type="ARBA" id="ARBA00076674"/>
    </source>
</evidence>
<dbReference type="InterPro" id="IPR048059">
    <property type="entry name" value="Rrp5_S1_rpt_hs1_sc1"/>
</dbReference>
<dbReference type="FunFam" id="2.40.50.140:FF:000196">
    <property type="entry name" value="rRNA biogenesis protein RRP5"/>
    <property type="match status" value="1"/>
</dbReference>
<dbReference type="STRING" id="1097556.R4XAJ9"/>
<dbReference type="InterPro" id="IPR003029">
    <property type="entry name" value="S1_domain"/>
</dbReference>
<evidence type="ECO:0000256" key="1">
    <source>
        <dbReference type="ARBA" id="ARBA00004604"/>
    </source>
</evidence>
<keyword evidence="5" id="KW-0677">Repeat</keyword>
<feature type="region of interest" description="Disordered" evidence="10">
    <location>
        <begin position="55"/>
        <end position="89"/>
    </location>
</feature>
<evidence type="ECO:0000256" key="2">
    <source>
        <dbReference type="ARBA" id="ARBA00022517"/>
    </source>
</evidence>
<evidence type="ECO:0000313" key="12">
    <source>
        <dbReference type="EMBL" id="CCG82813.1"/>
    </source>
</evidence>
<dbReference type="CDD" id="cd05702">
    <property type="entry name" value="S1_Rrp5_repeat_hs11_sc8"/>
    <property type="match status" value="1"/>
</dbReference>
<sequence length="1701" mass="186498">MVIEKKRKRTEPAEIKSKPAVLIPAPSSLLKADEAFPRGGGSVLTPFEYKEATNEAKRDALFEEPTETASKQSKKRKSGVVEGQSKTREGPRIEGLSFKRLTVGTVVLGQISSINNLDLVVSLPNNLSGYVSITNISTQLSSKLENDAQSDAGSDLSEEEDVPELSDIFEIGQWIRATVISVEDGASKGRSEKRTKKRIDLSIVPSAVNKGLIPSYMQNRGLVQASIKSIEDHGLVMDLGVNGCSGFIKRKEYGQFTAESFKVGQVILCSITSAEGDRKVLQLSADLQKNATRLKLKAISNVDAVLPGDGVEVLITETNNTSFSGKVLGLLDATCDTFQAGTLLPTNSVKFQAGNKILARVLYVDPESEPRKVAVSVLPHIIDFKSVSASLASFQSPTEAMPVGFVLGQVVVKHVEHSLGLFCDMGVDNLIGFVHISRVSEGKVDSLNASTGKYKIGSQHPARVVGYSAVDGLFLLSLEQNVIDTKFLNVSDVHVGELIKGTVEKFVTGGVLVKISDGITGLVPDSHITDTKLQFPEKKYKAGLEVQCRVLDTDVQKRRVILTMKKSLVNSEESIISSYQGAQVGAKSPGVIAKLFDNGALIQFYGGVHGFLPASEMSEAYISNPKEHFRIGQTLGVRILKLDADEKKMTLSCRDTSAWSDDKQVDFDALQLGTVCAATVSEKTPERLVVALQPSGFTATMEVAHLSDGDFAKCDKLYQKLRVGGHLKEVVILDKQSGQRQLIASAKSSLIKAAKAGELLTSFDDLRVGQKLHGFVRKAADYGVLIGFANGLTGLALKHNLSEQYVSMPASMFEMLQSVSCTVIEVDPEQKRFQVTLKDSTDSAIKGNGASIDVVAPVDTQVDDIADLVPGKVLKARISSVKETQLNIDLAENIQGRVDVSSVFEDFESIKSKRHPLKHFTVGQEITVKIVGYHDAKNHKFLPLTHRQKNTKTIFECSLLPSTIKSTEATMLDFKDVKEGAIYTAFVNNFGSDCLWVSVSPAVRGRINVLDLETDIQNVNAIQQLYSLGSAIQCRVVRFAASTKHLDLSERAVNAKPISDLSSVQVGTTLPAKITRVSESGLLAQLSDSVSGKISLTDISGEYAENPTKGFTKNGLVQVTVKAVDVPNKKIALSLRTGSDARDPEINSVQDLKVGQNLRGYIKNVADTGLFIELGRDVVARVKIGETTDAFVKDWKSGFSVNQLVTGKVTAVDTKTKRIEFSLKKKNAKVKATQTGLSDLSVGQVIDGTIKKIEDFGVFVQVNDFAGVSGLCHKSEIADKPVKDISAVYSVGDLVKAKILDINIEKRRISFGLKSSYFENVLEGEEDDVEMSGEEQEEEDDEEMDQESSEEGDDSLEAESDEDEDEDVSDSNALVDEQRDALAVEDFDWTGKTVFGDAAAEVEQESDSEAENLPKKKQKKSRKSYDDSAPDLADKQPESVSDFERLILGQPDSSFTWINYMAFHMQLSDFQAARDVGERALKTINYRLESEKLNIWMALLNLENNFGTPATLEATFRKSCEFNDPLDMYSRLVGTLIRSGKLDRAIETYDIMVKKFSQSTRTWVEYATFLASHEKLEEARDLLPRALQSLPKSEHIGLLTKFGCLEFRRGDAERGRTLFEGLLSTYPKRLDLWNVLIDMEATQPNSGSTVRDLFDRVLATKLSMKKAKGVFKKWLQYEKESGEEDDVERVKARAVEYVESH</sequence>
<dbReference type="InterPro" id="IPR011990">
    <property type="entry name" value="TPR-like_helical_dom_sf"/>
</dbReference>
<feature type="region of interest" description="Disordered" evidence="10">
    <location>
        <begin position="1400"/>
        <end position="1438"/>
    </location>
</feature>
<name>R4XAJ9_TAPDE</name>
<dbReference type="GO" id="GO:0006364">
    <property type="term" value="P:rRNA processing"/>
    <property type="evidence" value="ECO:0007669"/>
    <property type="project" value="UniProtKB-KW"/>
</dbReference>
<dbReference type="FunFam" id="2.40.50.140:FF:000159">
    <property type="entry name" value="rRNA biogenesis protein rrp5"/>
    <property type="match status" value="1"/>
</dbReference>
<dbReference type="EMBL" id="CAHR02000103">
    <property type="protein sequence ID" value="CCG82813.1"/>
    <property type="molecule type" value="Genomic_DNA"/>
</dbReference>
<dbReference type="InterPro" id="IPR057302">
    <property type="entry name" value="Rrp5_S1"/>
</dbReference>
<feature type="region of interest" description="Disordered" evidence="10">
    <location>
        <begin position="1322"/>
        <end position="1376"/>
    </location>
</feature>
<protein>
    <recommendedName>
        <fullName evidence="8">rRNA biogenesis protein RRP5</fullName>
    </recommendedName>
    <alternativeName>
        <fullName evidence="9">Ribosomal RNA-processing protein 5</fullName>
    </alternativeName>
</protein>
<feature type="domain" description="S1 motif" evidence="11">
    <location>
        <begin position="496"/>
        <end position="565"/>
    </location>
</feature>
<evidence type="ECO:0000256" key="3">
    <source>
        <dbReference type="ARBA" id="ARBA00022552"/>
    </source>
</evidence>
<evidence type="ECO:0000256" key="10">
    <source>
        <dbReference type="SAM" id="MobiDB-lite"/>
    </source>
</evidence>
<evidence type="ECO:0000259" key="11">
    <source>
        <dbReference type="PROSITE" id="PS50126"/>
    </source>
</evidence>
<comment type="function">
    <text evidence="7">Involved in the biogenesis of rRNA. Required for the formation of 18S and 5.8S rRNA.</text>
</comment>
<dbReference type="CDD" id="cd05697">
    <property type="entry name" value="S1_Rrp5_repeat_hs5"/>
    <property type="match status" value="1"/>
</dbReference>
<keyword evidence="6" id="KW-0539">Nucleus</keyword>
<evidence type="ECO:0000313" key="13">
    <source>
        <dbReference type="Proteomes" id="UP000013776"/>
    </source>
</evidence>
<dbReference type="SMART" id="SM00386">
    <property type="entry name" value="HAT"/>
    <property type="match status" value="5"/>
</dbReference>
<dbReference type="Gene3D" id="2.40.50.140">
    <property type="entry name" value="Nucleic acid-binding proteins"/>
    <property type="match status" value="10"/>
</dbReference>
<dbReference type="FunFam" id="2.40.50.140:FF:000155">
    <property type="entry name" value="rRNA biogenesis protein RRP5"/>
    <property type="match status" value="1"/>
</dbReference>
<evidence type="ECO:0000256" key="8">
    <source>
        <dbReference type="ARBA" id="ARBA00073619"/>
    </source>
</evidence>
<dbReference type="VEuPathDB" id="FungiDB:TAPDE_002804"/>
<feature type="domain" description="S1 motif" evidence="11">
    <location>
        <begin position="585"/>
        <end position="654"/>
    </location>
</feature>
<dbReference type="InterPro" id="IPR057301">
    <property type="entry name" value="Rrp5_OB_4th"/>
</dbReference>
<dbReference type="InterPro" id="IPR045209">
    <property type="entry name" value="Rrp5"/>
</dbReference>
<dbReference type="Pfam" id="PF23459">
    <property type="entry name" value="S1_RRP5"/>
    <property type="match status" value="1"/>
</dbReference>
<comment type="subcellular location">
    <subcellularLocation>
        <location evidence="1">Nucleus</location>
        <location evidence="1">Nucleolus</location>
    </subcellularLocation>
</comment>
<feature type="domain" description="S1 motif" evidence="11">
    <location>
        <begin position="980"/>
        <end position="1051"/>
    </location>
</feature>
<feature type="domain" description="S1 motif" evidence="11">
    <location>
        <begin position="104"/>
        <end position="204"/>
    </location>
</feature>
<dbReference type="Proteomes" id="UP000013776">
    <property type="component" value="Unassembled WGS sequence"/>
</dbReference>
<dbReference type="OrthoDB" id="412781at2759"/>
<dbReference type="InterPro" id="IPR003107">
    <property type="entry name" value="HAT"/>
</dbReference>
<feature type="compositionally biased region" description="Acidic residues" evidence="10">
    <location>
        <begin position="1400"/>
        <end position="1410"/>
    </location>
</feature>
<keyword evidence="13" id="KW-1185">Reference proteome</keyword>
<dbReference type="GO" id="GO:0003723">
    <property type="term" value="F:RNA binding"/>
    <property type="evidence" value="ECO:0007669"/>
    <property type="project" value="TreeGrafter"/>
</dbReference>
<evidence type="ECO:0000256" key="6">
    <source>
        <dbReference type="ARBA" id="ARBA00023242"/>
    </source>
</evidence>
<keyword evidence="3" id="KW-0698">rRNA processing</keyword>
<dbReference type="InterPro" id="IPR048058">
    <property type="entry name" value="Rrp5_S1_rpt_hs11_sc8"/>
</dbReference>
<evidence type="ECO:0000256" key="4">
    <source>
        <dbReference type="ARBA" id="ARBA00022553"/>
    </source>
</evidence>
<feature type="domain" description="S1 motif" evidence="11">
    <location>
        <begin position="1067"/>
        <end position="1136"/>
    </location>
</feature>
<dbReference type="Pfam" id="PF00575">
    <property type="entry name" value="S1"/>
    <property type="match status" value="2"/>
</dbReference>
<organism evidence="12 13">
    <name type="scientific">Taphrina deformans (strain PYCC 5710 / ATCC 11124 / CBS 356.35 / IMI 108563 / JCM 9778 / NBRC 8474)</name>
    <name type="common">Peach leaf curl fungus</name>
    <name type="synonym">Lalaria deformans</name>
    <dbReference type="NCBI Taxonomy" id="1097556"/>
    <lineage>
        <taxon>Eukaryota</taxon>
        <taxon>Fungi</taxon>
        <taxon>Dikarya</taxon>
        <taxon>Ascomycota</taxon>
        <taxon>Taphrinomycotina</taxon>
        <taxon>Taphrinomycetes</taxon>
        <taxon>Taphrinales</taxon>
        <taxon>Taphrinaceae</taxon>
        <taxon>Taphrina</taxon>
    </lineage>
</organism>
<accession>R4XAJ9</accession>
<dbReference type="eggNOG" id="KOG1070">
    <property type="taxonomic scope" value="Eukaryota"/>
</dbReference>
<proteinExistence type="predicted"/>
<dbReference type="SMART" id="SM00316">
    <property type="entry name" value="S1"/>
    <property type="match status" value="12"/>
</dbReference>
<dbReference type="SUPFAM" id="SSF50249">
    <property type="entry name" value="Nucleic acid-binding proteins"/>
    <property type="match status" value="11"/>
</dbReference>
<dbReference type="CDD" id="cd05693">
    <property type="entry name" value="S1_Rrp5_repeat_hs1_sc1"/>
    <property type="match status" value="1"/>
</dbReference>
<feature type="compositionally biased region" description="Acidic residues" evidence="10">
    <location>
        <begin position="1322"/>
        <end position="1369"/>
    </location>
</feature>
<feature type="domain" description="S1 motif" evidence="11">
    <location>
        <begin position="404"/>
        <end position="479"/>
    </location>
</feature>
<dbReference type="CDD" id="cd05708">
    <property type="entry name" value="S1_Rrp5_repeat_sc12"/>
    <property type="match status" value="1"/>
</dbReference>
<dbReference type="Gene3D" id="1.25.40.10">
    <property type="entry name" value="Tetratricopeptide repeat domain"/>
    <property type="match status" value="1"/>
</dbReference>
<dbReference type="GO" id="GO:0032040">
    <property type="term" value="C:small-subunit processome"/>
    <property type="evidence" value="ECO:0007669"/>
    <property type="project" value="TreeGrafter"/>
</dbReference>
<feature type="domain" description="S1 motif" evidence="11">
    <location>
        <begin position="769"/>
        <end position="838"/>
    </location>
</feature>
<feature type="domain" description="S1 motif" evidence="11">
    <location>
        <begin position="1155"/>
        <end position="1224"/>
    </location>
</feature>
<feature type="domain" description="S1 motif" evidence="11">
    <location>
        <begin position="871"/>
        <end position="947"/>
    </location>
</feature>
<dbReference type="PANTHER" id="PTHR23270:SF10">
    <property type="entry name" value="PROTEIN RRP5 HOMOLOG"/>
    <property type="match status" value="1"/>
</dbReference>
<keyword evidence="2" id="KW-0690">Ribosome biogenesis</keyword>
<evidence type="ECO:0000256" key="7">
    <source>
        <dbReference type="ARBA" id="ARBA00055575"/>
    </source>
</evidence>
<dbReference type="InterPro" id="IPR012340">
    <property type="entry name" value="NA-bd_OB-fold"/>
</dbReference>
<comment type="caution">
    <text evidence="12">The sequence shown here is derived from an EMBL/GenBank/DDBJ whole genome shotgun (WGS) entry which is preliminary data.</text>
</comment>
<evidence type="ECO:0000256" key="5">
    <source>
        <dbReference type="ARBA" id="ARBA00022737"/>
    </source>
</evidence>
<feature type="domain" description="S1 motif" evidence="11">
    <location>
        <begin position="1243"/>
        <end position="1314"/>
    </location>
</feature>
<feature type="domain" description="S1 motif" evidence="11">
    <location>
        <begin position="220"/>
        <end position="286"/>
    </location>
</feature>
<dbReference type="PANTHER" id="PTHR23270">
    <property type="entry name" value="PROGRAMMED CELL DEATH PROTEIN 11 PRE-RRNA PROCESSING PROTEIN RRP5"/>
    <property type="match status" value="1"/>
</dbReference>
<dbReference type="Pfam" id="PF24685">
    <property type="entry name" value="OB_RRP5_4th"/>
    <property type="match status" value="1"/>
</dbReference>